<reference evidence="5 6" key="1">
    <citation type="submission" date="2021-03" db="EMBL/GenBank/DDBJ databases">
        <title>Antimicrobial resistance genes in bacteria isolated from Japanese honey, and their potential for conferring macrolide and lincosamide resistance in the American foulbrood pathogen Paenibacillus larvae.</title>
        <authorList>
            <person name="Okamoto M."/>
            <person name="Kumagai M."/>
            <person name="Kanamori H."/>
            <person name="Takamatsu D."/>
        </authorList>
    </citation>
    <scope>NUCLEOTIDE SEQUENCE [LARGE SCALE GENOMIC DNA]</scope>
    <source>
        <strain evidence="5 6">J15TS10</strain>
    </source>
</reference>
<dbReference type="SMART" id="SM00822">
    <property type="entry name" value="PKS_KR"/>
    <property type="match status" value="1"/>
</dbReference>
<dbReference type="PANTHER" id="PTHR24321:SF8">
    <property type="entry name" value="ESTRADIOL 17-BETA-DEHYDROGENASE 8-RELATED"/>
    <property type="match status" value="1"/>
</dbReference>
<dbReference type="PANTHER" id="PTHR24321">
    <property type="entry name" value="DEHYDROGENASES, SHORT CHAIN"/>
    <property type="match status" value="1"/>
</dbReference>
<dbReference type="PRINTS" id="PR00081">
    <property type="entry name" value="GDHRDH"/>
</dbReference>
<organism evidence="5 6">
    <name type="scientific">Paenibacillus woosongensis</name>
    <dbReference type="NCBI Taxonomy" id="307580"/>
    <lineage>
        <taxon>Bacteria</taxon>
        <taxon>Bacillati</taxon>
        <taxon>Bacillota</taxon>
        <taxon>Bacilli</taxon>
        <taxon>Bacillales</taxon>
        <taxon>Paenibacillaceae</taxon>
        <taxon>Paenibacillus</taxon>
    </lineage>
</organism>
<dbReference type="SUPFAM" id="SSF51735">
    <property type="entry name" value="NAD(P)-binding Rossmann-fold domains"/>
    <property type="match status" value="1"/>
</dbReference>
<name>A0ABQ4ML97_9BACL</name>
<evidence type="ECO:0000256" key="3">
    <source>
        <dbReference type="ARBA" id="ARBA00023027"/>
    </source>
</evidence>
<comment type="similarity">
    <text evidence="1">Belongs to the short-chain dehydrogenases/reductases (SDR) family.</text>
</comment>
<dbReference type="InterPro" id="IPR002347">
    <property type="entry name" value="SDR_fam"/>
</dbReference>
<dbReference type="NCBIfam" id="NF005559">
    <property type="entry name" value="PRK07231.1"/>
    <property type="match status" value="1"/>
</dbReference>
<dbReference type="PRINTS" id="PR00080">
    <property type="entry name" value="SDRFAMILY"/>
</dbReference>
<gene>
    <name evidence="5" type="ORF">J15TS10_05670</name>
</gene>
<dbReference type="InterPro" id="IPR036291">
    <property type="entry name" value="NAD(P)-bd_dom_sf"/>
</dbReference>
<keyword evidence="6" id="KW-1185">Reference proteome</keyword>
<accession>A0ABQ4ML97</accession>
<evidence type="ECO:0000313" key="5">
    <source>
        <dbReference type="EMBL" id="GIP56753.1"/>
    </source>
</evidence>
<dbReference type="Gene3D" id="3.40.50.720">
    <property type="entry name" value="NAD(P)-binding Rossmann-like Domain"/>
    <property type="match status" value="1"/>
</dbReference>
<keyword evidence="3" id="KW-0520">NAD</keyword>
<dbReference type="PROSITE" id="PS00061">
    <property type="entry name" value="ADH_SHORT"/>
    <property type="match status" value="1"/>
</dbReference>
<dbReference type="Proteomes" id="UP000681290">
    <property type="component" value="Unassembled WGS sequence"/>
</dbReference>
<dbReference type="InterPro" id="IPR057326">
    <property type="entry name" value="KR_dom"/>
</dbReference>
<evidence type="ECO:0000259" key="4">
    <source>
        <dbReference type="SMART" id="SM00822"/>
    </source>
</evidence>
<dbReference type="InterPro" id="IPR020904">
    <property type="entry name" value="Sc_DH/Rdtase_CS"/>
</dbReference>
<dbReference type="RefSeq" id="WP_213588788.1">
    <property type="nucleotide sequence ID" value="NZ_BOSM01000001.1"/>
</dbReference>
<evidence type="ECO:0000256" key="2">
    <source>
        <dbReference type="ARBA" id="ARBA00023002"/>
    </source>
</evidence>
<evidence type="ECO:0000256" key="1">
    <source>
        <dbReference type="ARBA" id="ARBA00006484"/>
    </source>
</evidence>
<feature type="domain" description="Ketoreductase" evidence="4">
    <location>
        <begin position="7"/>
        <end position="191"/>
    </location>
</feature>
<evidence type="ECO:0000313" key="6">
    <source>
        <dbReference type="Proteomes" id="UP000681290"/>
    </source>
</evidence>
<dbReference type="Pfam" id="PF13561">
    <property type="entry name" value="adh_short_C2"/>
    <property type="match status" value="1"/>
</dbReference>
<dbReference type="EMBL" id="BOSM01000001">
    <property type="protein sequence ID" value="GIP56753.1"/>
    <property type="molecule type" value="Genomic_DNA"/>
</dbReference>
<comment type="caution">
    <text evidence="5">The sequence shown here is derived from an EMBL/GenBank/DDBJ whole genome shotgun (WGS) entry which is preliminary data.</text>
</comment>
<proteinExistence type="inferred from homology"/>
<protein>
    <submittedName>
        <fullName evidence="5">Dehydrogenase</fullName>
    </submittedName>
</protein>
<sequence length="253" mass="26948">MEKLVDKVAIITGGAAGIGRQTALLFAKEGAKVVITDVNENEGEKALQEIKAINEDALFIKHDVSNEGDWKNVVSQSTEKFGKIDVLFNNAGIYIIKPIPEIELDTWNKLMGINVTGVFLGLKHVLPVMEKQNKGSVINASSIAGLMGAPGHLLYGASKGAVRVMTKDAAAEYASRGIRINSIHPGYITTGMAEYASEVTHASKEELDAAYPLGRMGNPEEVAKLVLFLASDDSSFSTGAEFVVDGGATNILL</sequence>
<keyword evidence="2" id="KW-0560">Oxidoreductase</keyword>